<evidence type="ECO:0000313" key="15">
    <source>
        <dbReference type="Proteomes" id="UP001148018"/>
    </source>
</evidence>
<name>A0A9Q0EA65_9TELE</name>
<dbReference type="GO" id="GO:0005794">
    <property type="term" value="C:Golgi apparatus"/>
    <property type="evidence" value="ECO:0007669"/>
    <property type="project" value="TreeGrafter"/>
</dbReference>
<dbReference type="Gene3D" id="3.30.420.40">
    <property type="match status" value="1"/>
</dbReference>
<evidence type="ECO:0000256" key="5">
    <source>
        <dbReference type="ARBA" id="ARBA00022801"/>
    </source>
</evidence>
<dbReference type="GO" id="GO:0004382">
    <property type="term" value="F:GDP phosphatase activity"/>
    <property type="evidence" value="ECO:0007669"/>
    <property type="project" value="TreeGrafter"/>
</dbReference>
<dbReference type="GO" id="GO:0016020">
    <property type="term" value="C:membrane"/>
    <property type="evidence" value="ECO:0007669"/>
    <property type="project" value="TreeGrafter"/>
</dbReference>
<keyword evidence="5 11" id="KW-0378">Hydrolase</keyword>
<evidence type="ECO:0000256" key="6">
    <source>
        <dbReference type="ARBA" id="ARBA00022989"/>
    </source>
</evidence>
<dbReference type="InterPro" id="IPR057471">
    <property type="entry name" value="CHMP7_WHD"/>
</dbReference>
<dbReference type="CDD" id="cd24045">
    <property type="entry name" value="ASKHA_NBD_NTPDase4-like"/>
    <property type="match status" value="1"/>
</dbReference>
<dbReference type="OrthoDB" id="6372431at2759"/>
<protein>
    <recommendedName>
        <fullName evidence="3">nucleoside-triphosphate phosphatase</fullName>
        <ecNumber evidence="3">3.6.1.15</ecNumber>
    </recommendedName>
</protein>
<feature type="binding site" evidence="10">
    <location>
        <begin position="671"/>
        <end position="675"/>
    </location>
    <ligand>
        <name>ATP</name>
        <dbReference type="ChEBI" id="CHEBI:30616"/>
    </ligand>
</feature>
<evidence type="ECO:0000313" key="14">
    <source>
        <dbReference type="EMBL" id="KAJ3603480.1"/>
    </source>
</evidence>
<dbReference type="GO" id="GO:0006256">
    <property type="term" value="P:UDP catabolic process"/>
    <property type="evidence" value="ECO:0007669"/>
    <property type="project" value="TreeGrafter"/>
</dbReference>
<dbReference type="PANTHER" id="PTHR11782">
    <property type="entry name" value="ADENOSINE/GUANOSINE DIPHOSPHATASE"/>
    <property type="match status" value="1"/>
</dbReference>
<evidence type="ECO:0000256" key="2">
    <source>
        <dbReference type="ARBA" id="ARBA00009283"/>
    </source>
</evidence>
<feature type="domain" description="CHMP7 winged helix" evidence="13">
    <location>
        <begin position="146"/>
        <end position="213"/>
    </location>
</feature>
<evidence type="ECO:0000256" key="1">
    <source>
        <dbReference type="ARBA" id="ARBA00004127"/>
    </source>
</evidence>
<dbReference type="Proteomes" id="UP001148018">
    <property type="component" value="Unassembled WGS sequence"/>
</dbReference>
<proteinExistence type="inferred from homology"/>
<dbReference type="GO" id="GO:0005524">
    <property type="term" value="F:ATP binding"/>
    <property type="evidence" value="ECO:0007669"/>
    <property type="project" value="UniProtKB-KW"/>
</dbReference>
<evidence type="ECO:0000256" key="12">
    <source>
        <dbReference type="SAM" id="Phobius"/>
    </source>
</evidence>
<gene>
    <name evidence="14" type="ORF">NHX12_028226</name>
</gene>
<keyword evidence="4 12" id="KW-0812">Transmembrane</keyword>
<organism evidence="14 15">
    <name type="scientific">Muraenolepis orangiensis</name>
    <name type="common">Patagonian moray cod</name>
    <dbReference type="NCBI Taxonomy" id="630683"/>
    <lineage>
        <taxon>Eukaryota</taxon>
        <taxon>Metazoa</taxon>
        <taxon>Chordata</taxon>
        <taxon>Craniata</taxon>
        <taxon>Vertebrata</taxon>
        <taxon>Euteleostomi</taxon>
        <taxon>Actinopterygii</taxon>
        <taxon>Neopterygii</taxon>
        <taxon>Teleostei</taxon>
        <taxon>Neoteleostei</taxon>
        <taxon>Acanthomorphata</taxon>
        <taxon>Zeiogadaria</taxon>
        <taxon>Gadariae</taxon>
        <taxon>Gadiformes</taxon>
        <taxon>Muraenolepidoidei</taxon>
        <taxon>Muraenolepididae</taxon>
        <taxon>Muraenolepis</taxon>
    </lineage>
</organism>
<dbReference type="PROSITE" id="PS01238">
    <property type="entry name" value="GDA1_CD39_NTPASE"/>
    <property type="match status" value="1"/>
</dbReference>
<dbReference type="GO" id="GO:0046036">
    <property type="term" value="P:CTP metabolic process"/>
    <property type="evidence" value="ECO:0007669"/>
    <property type="project" value="TreeGrafter"/>
</dbReference>
<dbReference type="GO" id="GO:0017111">
    <property type="term" value="F:ribonucleoside triphosphate phosphatase activity"/>
    <property type="evidence" value="ECO:0007669"/>
    <property type="project" value="UniProtKB-EC"/>
</dbReference>
<evidence type="ECO:0000259" key="13">
    <source>
        <dbReference type="Pfam" id="PF25239"/>
    </source>
</evidence>
<evidence type="ECO:0000256" key="7">
    <source>
        <dbReference type="ARBA" id="ARBA00023136"/>
    </source>
</evidence>
<comment type="similarity">
    <text evidence="2 11">Belongs to the GDA1/CD39 NTPase family.</text>
</comment>
<dbReference type="Pfam" id="PF25880">
    <property type="entry name" value="WHD_CHMP7_1st"/>
    <property type="match status" value="1"/>
</dbReference>
<evidence type="ECO:0000256" key="8">
    <source>
        <dbReference type="ARBA" id="ARBA00023180"/>
    </source>
</evidence>
<dbReference type="EMBL" id="JANIIK010000044">
    <property type="protein sequence ID" value="KAJ3603480.1"/>
    <property type="molecule type" value="Genomic_DNA"/>
</dbReference>
<evidence type="ECO:0000256" key="4">
    <source>
        <dbReference type="ARBA" id="ARBA00022692"/>
    </source>
</evidence>
<comment type="subcellular location">
    <subcellularLocation>
        <location evidence="1">Endomembrane system</location>
        <topology evidence="1">Multi-pass membrane protein</topology>
    </subcellularLocation>
</comment>
<keyword evidence="7 12" id="KW-0472">Membrane</keyword>
<feature type="active site" description="Proton acceptor" evidence="9">
    <location>
        <position position="619"/>
    </location>
</feature>
<feature type="transmembrane region" description="Helical" evidence="12">
    <location>
        <begin position="431"/>
        <end position="450"/>
    </location>
</feature>
<feature type="transmembrane region" description="Helical" evidence="12">
    <location>
        <begin position="955"/>
        <end position="973"/>
    </location>
</feature>
<dbReference type="Pfam" id="PF01150">
    <property type="entry name" value="GDA1_CD39"/>
    <property type="match status" value="1"/>
</dbReference>
<dbReference type="PANTHER" id="PTHR11782:SF29">
    <property type="entry name" value="ECTONUCLEOSIDE TRIPHOSPHATE DIPHOSPHOHYDROLASE 4"/>
    <property type="match status" value="1"/>
</dbReference>
<evidence type="ECO:0000256" key="9">
    <source>
        <dbReference type="PIRSR" id="PIRSR600407-1"/>
    </source>
</evidence>
<sequence>MATTTNTAAFLPDDWEDDERMNFLFSDFKENRDVNTADWDGKMDFWSSLIVRSCRSRGAVGFSLRELNAGFMRRGTLPLGLDTVIQCMARCGKLQRESEFAANVDTSWLSWGVGLLLVKPLKWTFSALLGSSRIRQEESFVVIDLVKEKAAELLEAYKGSAFSSRSLLSFQELCELSSGVCPEETTLCMALLQLQREKKCTVTLHEGEKIVKFSQRGHDRVSPVSEVDLGIYQLQGSEKLIDERIKALGLEADKCREEARVLLRDKKKSQALRCLRGRKRVEKRVDNLFAQLETIRGILDRIAQSQSDKLLCDVQDEVNQTIAGVASSDENMDELEEELKALMEDTDPKTDSISRILPEVPTSPLVPGREPGRGSRTLLSALPDVPTNTFHITDEQLEEEISISCLFPASWHFSLSSQVLPRILQPSLRQLLIVGLVVCLVGLLYFLFFIGKGHASWTKEESHFHRHLARVTHVEATDTSNPNLNYGLVVDCGSSGSRVFVYCWPRHNGNPHELLDIRQMRDPHRKPVVMKIKPGISELATSPEKSSDYIYPLLSFAAQHIPKNKHQETPLYILCTAGMRILPESQQEAILEDLRTDIPVNFNFLFSDSHVEVISGKQEGVYAWIGINFVLGRFNHVHNDGQAVVEVHLPGGDQQEALVRKRTAGVLDMGGVSTQIAYEVPKTEEVAKNLLAEFNLGCDAHRTEHVYRVYVSTFLGFGGNAARQRYEESLVLNAALRNKLLGQHAGETAESPLLDPCLPADLEDRVGPSAQRLHLRGTGDFDRCRLLLQPFLNLTDETHTSLNGIYQPAIDYSNSQFYGFSEFYYCTEDVLRMGGVYNATKYAQAAKSYCATQWKTLKERFDYGLYASHADLHRLKYQCFKSAWMHEVFHSGFSFPADYKNLKTALLVYDKEVQWTLGAILYRTRFLPLRDIQQEGLKAVHSHWRHSFSFVNNHYLFLACFLVVLLSILLYLLRLRRIHQRGAQRCTPASVPWLEEGLGPPSLPITL</sequence>
<dbReference type="Pfam" id="PF25239">
    <property type="entry name" value="WHD_CHMP7"/>
    <property type="match status" value="1"/>
</dbReference>
<reference evidence="14" key="1">
    <citation type="submission" date="2022-07" db="EMBL/GenBank/DDBJ databases">
        <title>Chromosome-level genome of Muraenolepis orangiensis.</title>
        <authorList>
            <person name="Kim J."/>
        </authorList>
    </citation>
    <scope>NUCLEOTIDE SEQUENCE</scope>
    <source>
        <strain evidence="14">KU_S4_2022</strain>
        <tissue evidence="14">Muscle</tissue>
    </source>
</reference>
<dbReference type="Gene3D" id="3.30.420.150">
    <property type="entry name" value="Exopolyphosphatase. Domain 2"/>
    <property type="match status" value="1"/>
</dbReference>
<comment type="caution">
    <text evidence="14">The sequence shown here is derived from an EMBL/GenBank/DDBJ whole genome shotgun (WGS) entry which is preliminary data.</text>
</comment>
<dbReference type="InterPro" id="IPR000407">
    <property type="entry name" value="GDA1_CD39_NTPase"/>
</dbReference>
<keyword evidence="8" id="KW-0325">Glycoprotein</keyword>
<evidence type="ECO:0000256" key="11">
    <source>
        <dbReference type="RuleBase" id="RU003833"/>
    </source>
</evidence>
<keyword evidence="6 12" id="KW-1133">Transmembrane helix</keyword>
<evidence type="ECO:0000256" key="10">
    <source>
        <dbReference type="PIRSR" id="PIRSR600407-2"/>
    </source>
</evidence>
<dbReference type="FunFam" id="3.30.420.150:FF:000003">
    <property type="entry name" value="ectonucleoside triphosphate diphosphohydrolase 7"/>
    <property type="match status" value="1"/>
</dbReference>
<dbReference type="FunFam" id="3.30.420.40:FF:000057">
    <property type="entry name" value="Ectonucleoside triphosphate diphosphohydrolase 4"/>
    <property type="match status" value="1"/>
</dbReference>
<keyword evidence="10" id="KW-0067">ATP-binding</keyword>
<keyword evidence="10" id="KW-0547">Nucleotide-binding</keyword>
<evidence type="ECO:0000256" key="3">
    <source>
        <dbReference type="ARBA" id="ARBA00012445"/>
    </source>
</evidence>
<dbReference type="AlphaFoldDB" id="A0A9Q0EA65"/>
<keyword evidence="15" id="KW-1185">Reference proteome</keyword>
<dbReference type="EC" id="3.6.1.15" evidence="3"/>
<dbReference type="GO" id="GO:0045134">
    <property type="term" value="F:UDP phosphatase activity"/>
    <property type="evidence" value="ECO:0007669"/>
    <property type="project" value="TreeGrafter"/>
</dbReference>
<accession>A0A9Q0EA65</accession>